<name>A0ABT4W8R8_9FLAO</name>
<reference evidence="1 2" key="1">
    <citation type="journal article" date="2023" name="Chemosphere">
        <title>Whole genome analysis of Flavobacterium aziz-sancarii sp. nov., isolated from Ardley Island (Antarctica), revealed a rich resistome and bioremediation potential.</title>
        <authorList>
            <person name="Otur C."/>
            <person name="Okay S."/>
            <person name="Kurt-Kizildogan A."/>
        </authorList>
    </citation>
    <scope>NUCLEOTIDE SEQUENCE [LARGE SCALE GENOMIC DNA]</scope>
    <source>
        <strain evidence="1 2">AC</strain>
    </source>
</reference>
<evidence type="ECO:0000313" key="2">
    <source>
        <dbReference type="Proteomes" id="UP001212170"/>
    </source>
</evidence>
<accession>A0ABT4W8R8</accession>
<protein>
    <recommendedName>
        <fullName evidence="3">DUF5681 domain-containing protein</fullName>
    </recommendedName>
</protein>
<gene>
    <name evidence="1" type="ORF">NJT12_04845</name>
</gene>
<evidence type="ECO:0008006" key="3">
    <source>
        <dbReference type="Google" id="ProtNLM"/>
    </source>
</evidence>
<dbReference type="EMBL" id="JAMZNK010000005">
    <property type="protein sequence ID" value="MDA6068944.1"/>
    <property type="molecule type" value="Genomic_DNA"/>
</dbReference>
<proteinExistence type="predicted"/>
<keyword evidence="2" id="KW-1185">Reference proteome</keyword>
<organism evidence="1 2">
    <name type="scientific">Flavobacterium azizsancarii</name>
    <dbReference type="NCBI Taxonomy" id="2961580"/>
    <lineage>
        <taxon>Bacteria</taxon>
        <taxon>Pseudomonadati</taxon>
        <taxon>Bacteroidota</taxon>
        <taxon>Flavobacteriia</taxon>
        <taxon>Flavobacteriales</taxon>
        <taxon>Flavobacteriaceae</taxon>
        <taxon>Flavobacterium</taxon>
    </lineage>
</organism>
<sequence>MPPKKKQDEIVVPLTTNGGARAGAGRKSAKEEAQMALNLKPYREEVIEKILETMRSNGPKAYDAAKLLFAYMHGQPATSTTTTSTINIDQTITSFDIKSMLQFTKPEVIDVATIEVDDDKNNEDD</sequence>
<dbReference type="Proteomes" id="UP001212170">
    <property type="component" value="Unassembled WGS sequence"/>
</dbReference>
<comment type="caution">
    <text evidence="1">The sequence shown here is derived from an EMBL/GenBank/DDBJ whole genome shotgun (WGS) entry which is preliminary data.</text>
</comment>
<evidence type="ECO:0000313" key="1">
    <source>
        <dbReference type="EMBL" id="MDA6068944.1"/>
    </source>
</evidence>
<dbReference type="RefSeq" id="WP_271334777.1">
    <property type="nucleotide sequence ID" value="NZ_JAMZNK010000005.1"/>
</dbReference>